<protein>
    <submittedName>
        <fullName evidence="1">Uncharacterized protein</fullName>
    </submittedName>
</protein>
<dbReference type="EMBL" id="CM039438">
    <property type="protein sequence ID" value="KAI4301218.1"/>
    <property type="molecule type" value="Genomic_DNA"/>
</dbReference>
<evidence type="ECO:0000313" key="1">
    <source>
        <dbReference type="EMBL" id="KAI4301218.1"/>
    </source>
</evidence>
<organism evidence="1 2">
    <name type="scientific">Bauhinia variegata</name>
    <name type="common">Purple orchid tree</name>
    <name type="synonym">Phanera variegata</name>
    <dbReference type="NCBI Taxonomy" id="167791"/>
    <lineage>
        <taxon>Eukaryota</taxon>
        <taxon>Viridiplantae</taxon>
        <taxon>Streptophyta</taxon>
        <taxon>Embryophyta</taxon>
        <taxon>Tracheophyta</taxon>
        <taxon>Spermatophyta</taxon>
        <taxon>Magnoliopsida</taxon>
        <taxon>eudicotyledons</taxon>
        <taxon>Gunneridae</taxon>
        <taxon>Pentapetalae</taxon>
        <taxon>rosids</taxon>
        <taxon>fabids</taxon>
        <taxon>Fabales</taxon>
        <taxon>Fabaceae</taxon>
        <taxon>Cercidoideae</taxon>
        <taxon>Cercideae</taxon>
        <taxon>Bauhiniinae</taxon>
        <taxon>Bauhinia</taxon>
    </lineage>
</organism>
<keyword evidence="2" id="KW-1185">Reference proteome</keyword>
<gene>
    <name evidence="1" type="ORF">L6164_034518</name>
</gene>
<reference evidence="1 2" key="1">
    <citation type="journal article" date="2022" name="DNA Res.">
        <title>Chromosomal-level genome assembly of the orchid tree Bauhinia variegata (Leguminosae; Cercidoideae) supports the allotetraploid origin hypothesis of Bauhinia.</title>
        <authorList>
            <person name="Zhong Y."/>
            <person name="Chen Y."/>
            <person name="Zheng D."/>
            <person name="Pang J."/>
            <person name="Liu Y."/>
            <person name="Luo S."/>
            <person name="Meng S."/>
            <person name="Qian L."/>
            <person name="Wei D."/>
            <person name="Dai S."/>
            <person name="Zhou R."/>
        </authorList>
    </citation>
    <scope>NUCLEOTIDE SEQUENCE [LARGE SCALE GENOMIC DNA]</scope>
    <source>
        <strain evidence="1">BV-YZ2020</strain>
    </source>
</reference>
<comment type="caution">
    <text evidence="1">The sequence shown here is derived from an EMBL/GenBank/DDBJ whole genome shotgun (WGS) entry which is preliminary data.</text>
</comment>
<evidence type="ECO:0000313" key="2">
    <source>
        <dbReference type="Proteomes" id="UP000828941"/>
    </source>
</evidence>
<sequence>MVLGRIIIYALRYMRGPKEVRFAGSVANWIAENLESALAENLKRNDVKANLEQFDVAGHSIPVAVIGTGLGPKPASIFPPIPCAPDGFNHKEFFSKCKPPCAHFVAKDYGHIDMLDDDKSGCKCKNGTGPRDLTRRTVGG</sequence>
<accession>A0ACB9KVF6</accession>
<proteinExistence type="predicted"/>
<dbReference type="Proteomes" id="UP000828941">
    <property type="component" value="Chromosome 13"/>
</dbReference>
<name>A0ACB9KVF6_BAUVA</name>